<feature type="transmembrane region" description="Helical" evidence="1">
    <location>
        <begin position="21"/>
        <end position="38"/>
    </location>
</feature>
<name>A0A108TD44_BACSE</name>
<accession>A0A108TD44</accession>
<keyword evidence="1" id="KW-0472">Membrane</keyword>
<keyword evidence="1" id="KW-1133">Transmembrane helix</keyword>
<evidence type="ECO:0000256" key="1">
    <source>
        <dbReference type="SAM" id="Phobius"/>
    </source>
</evidence>
<evidence type="ECO:0000313" key="3">
    <source>
        <dbReference type="Proteomes" id="UP000056419"/>
    </source>
</evidence>
<gene>
    <name evidence="2" type="ORF">AA415_00313</name>
</gene>
<dbReference type="STRING" id="46506.AA415_00313"/>
<sequence>MIKDKKKRYCNKPNCMSDAEIMGILILFHLGAAVSSIITKGMYANILGTCS</sequence>
<proteinExistence type="predicted"/>
<protein>
    <submittedName>
        <fullName evidence="2">Uncharacterized protein</fullName>
    </submittedName>
</protein>
<dbReference type="EMBL" id="LRGC01000001">
    <property type="protein sequence ID" value="KWR57771.1"/>
    <property type="molecule type" value="Genomic_DNA"/>
</dbReference>
<dbReference type="AlphaFoldDB" id="A0A108TD44"/>
<keyword evidence="1" id="KW-0812">Transmembrane</keyword>
<comment type="caution">
    <text evidence="2">The sequence shown here is derived from an EMBL/GenBank/DDBJ whole genome shotgun (WGS) entry which is preliminary data.</text>
</comment>
<reference evidence="2 3" key="1">
    <citation type="journal article" date="2016" name="BMC Genomics">
        <title>Type VI secretion systems of human gut Bacteroidales segregate into three genetic architectures, two of which are contained on mobile genetic elements.</title>
        <authorList>
            <person name="Coyne M.J."/>
            <person name="Roelofs K.G."/>
            <person name="Comstock L.E."/>
        </authorList>
    </citation>
    <scope>NUCLEOTIDE SEQUENCE [LARGE SCALE GENOMIC DNA]</scope>
    <source>
        <strain evidence="2 3">CL09T03C01</strain>
    </source>
</reference>
<keyword evidence="3" id="KW-1185">Reference proteome</keyword>
<dbReference type="PATRIC" id="fig|46506.5.peg.331"/>
<dbReference type="Proteomes" id="UP000056419">
    <property type="component" value="Unassembled WGS sequence"/>
</dbReference>
<organism evidence="2 3">
    <name type="scientific">Bacteroides stercoris</name>
    <dbReference type="NCBI Taxonomy" id="46506"/>
    <lineage>
        <taxon>Bacteria</taxon>
        <taxon>Pseudomonadati</taxon>
        <taxon>Bacteroidota</taxon>
        <taxon>Bacteroidia</taxon>
        <taxon>Bacteroidales</taxon>
        <taxon>Bacteroidaceae</taxon>
        <taxon>Bacteroides</taxon>
    </lineage>
</organism>
<evidence type="ECO:0000313" key="2">
    <source>
        <dbReference type="EMBL" id="KWR57771.1"/>
    </source>
</evidence>